<feature type="domain" description="Thioredoxin" evidence="6">
    <location>
        <begin position="218"/>
        <end position="358"/>
    </location>
</feature>
<protein>
    <submittedName>
        <fullName evidence="7">Peroxiredoxin</fullName>
    </submittedName>
</protein>
<evidence type="ECO:0000259" key="6">
    <source>
        <dbReference type="PROSITE" id="PS51352"/>
    </source>
</evidence>
<dbReference type="AlphaFoldDB" id="A0A7W5UIK8"/>
<gene>
    <name evidence="7" type="ORF">FHS60_000998</name>
</gene>
<accession>A0A7W5UIK8</accession>
<keyword evidence="2" id="KW-0201">Cytochrome c-type biogenesis</keyword>
<evidence type="ECO:0000256" key="4">
    <source>
        <dbReference type="ARBA" id="ARBA00023284"/>
    </source>
</evidence>
<keyword evidence="3" id="KW-1015">Disulfide bond</keyword>
<dbReference type="PANTHER" id="PTHR42852:SF6">
    <property type="entry name" value="THIOL:DISULFIDE INTERCHANGE PROTEIN DSBE"/>
    <property type="match status" value="1"/>
</dbReference>
<dbReference type="Proteomes" id="UP000541425">
    <property type="component" value="Unassembled WGS sequence"/>
</dbReference>
<evidence type="ECO:0000256" key="3">
    <source>
        <dbReference type="ARBA" id="ARBA00023157"/>
    </source>
</evidence>
<evidence type="ECO:0000313" key="7">
    <source>
        <dbReference type="EMBL" id="MBB3702540.1"/>
    </source>
</evidence>
<dbReference type="PROSITE" id="PS51352">
    <property type="entry name" value="THIOREDOXIN_2"/>
    <property type="match status" value="1"/>
</dbReference>
<dbReference type="Pfam" id="PF08534">
    <property type="entry name" value="Redoxin"/>
    <property type="match status" value="1"/>
</dbReference>
<dbReference type="EMBL" id="JACICA010000003">
    <property type="protein sequence ID" value="MBB3702540.1"/>
    <property type="molecule type" value="Genomic_DNA"/>
</dbReference>
<evidence type="ECO:0000256" key="5">
    <source>
        <dbReference type="SAM" id="SignalP"/>
    </source>
</evidence>
<organism evidence="7 8">
    <name type="scientific">Alloprevotella rava</name>
    <dbReference type="NCBI Taxonomy" id="671218"/>
    <lineage>
        <taxon>Bacteria</taxon>
        <taxon>Pseudomonadati</taxon>
        <taxon>Bacteroidota</taxon>
        <taxon>Bacteroidia</taxon>
        <taxon>Bacteroidales</taxon>
        <taxon>Prevotellaceae</taxon>
        <taxon>Alloprevotella</taxon>
    </lineage>
</organism>
<comment type="subcellular location">
    <subcellularLocation>
        <location evidence="1">Cell envelope</location>
    </subcellularLocation>
</comment>
<dbReference type="Gene3D" id="3.40.30.10">
    <property type="entry name" value="Glutaredoxin"/>
    <property type="match status" value="1"/>
</dbReference>
<feature type="signal peptide" evidence="5">
    <location>
        <begin position="1"/>
        <end position="18"/>
    </location>
</feature>
<dbReference type="InterPro" id="IPR013740">
    <property type="entry name" value="Redoxin"/>
</dbReference>
<dbReference type="GO" id="GO:0017004">
    <property type="term" value="P:cytochrome complex assembly"/>
    <property type="evidence" value="ECO:0007669"/>
    <property type="project" value="UniProtKB-KW"/>
</dbReference>
<sequence length="358" mass="39963">MKKIAALALALLAMPTFAQKYSITGQVPKELKKVYLYNFESKNDQTPDSVVVKDGRFSFSGDAQGKLFAMLFAKDGEYSVPVVLDGDVKVDLVKKVLAGTSENEKLSAALQQLESNSAAMQSVMSEVRKYQEEGKEMPESLQQRLESAYEAAIEGLVANVKKICDANMQSIFPAYFISSYFNSMDKADIIRYADSNASFMNVGMLKRLRASVEGWKRQQPGVMFTDIELADTAGVQHKLSEYVGKGNYVLIDFWASWCGPCMREMPQVKALYDKYHSKGFDIVGLSFDREHKNWVGAIKRKGLNWHHLSDLKYWDTIAGRTYGVNSIPATLLIGPDGKIVAANLHGEELAAKLKEIYE</sequence>
<dbReference type="Pfam" id="PF14289">
    <property type="entry name" value="DUF4369"/>
    <property type="match status" value="1"/>
</dbReference>
<dbReference type="InterPro" id="IPR013766">
    <property type="entry name" value="Thioredoxin_domain"/>
</dbReference>
<dbReference type="InterPro" id="IPR050553">
    <property type="entry name" value="Thioredoxin_ResA/DsbE_sf"/>
</dbReference>
<reference evidence="7 8" key="1">
    <citation type="submission" date="2020-08" db="EMBL/GenBank/DDBJ databases">
        <title>Genomic Encyclopedia of Type Strains, Phase IV (KMG-IV): sequencing the most valuable type-strain genomes for metagenomic binning, comparative biology and taxonomic classification.</title>
        <authorList>
            <person name="Goeker M."/>
        </authorList>
    </citation>
    <scope>NUCLEOTIDE SEQUENCE [LARGE SCALE GENOMIC DNA]</scope>
    <source>
        <strain evidence="7 8">DSM 22548</strain>
    </source>
</reference>
<dbReference type="GO" id="GO:0016491">
    <property type="term" value="F:oxidoreductase activity"/>
    <property type="evidence" value="ECO:0007669"/>
    <property type="project" value="InterPro"/>
</dbReference>
<evidence type="ECO:0000256" key="2">
    <source>
        <dbReference type="ARBA" id="ARBA00022748"/>
    </source>
</evidence>
<keyword evidence="5" id="KW-0732">Signal</keyword>
<dbReference type="InterPro" id="IPR036249">
    <property type="entry name" value="Thioredoxin-like_sf"/>
</dbReference>
<evidence type="ECO:0000313" key="8">
    <source>
        <dbReference type="Proteomes" id="UP000541425"/>
    </source>
</evidence>
<dbReference type="GO" id="GO:0030313">
    <property type="term" value="C:cell envelope"/>
    <property type="evidence" value="ECO:0007669"/>
    <property type="project" value="UniProtKB-SubCell"/>
</dbReference>
<dbReference type="InterPro" id="IPR017937">
    <property type="entry name" value="Thioredoxin_CS"/>
</dbReference>
<comment type="caution">
    <text evidence="7">The sequence shown here is derived from an EMBL/GenBank/DDBJ whole genome shotgun (WGS) entry which is preliminary data.</text>
</comment>
<name>A0A7W5UIK8_9BACT</name>
<dbReference type="InterPro" id="IPR025380">
    <property type="entry name" value="DUF4369"/>
</dbReference>
<dbReference type="PROSITE" id="PS00194">
    <property type="entry name" value="THIOREDOXIN_1"/>
    <property type="match status" value="1"/>
</dbReference>
<dbReference type="CDD" id="cd02966">
    <property type="entry name" value="TlpA_like_family"/>
    <property type="match status" value="1"/>
</dbReference>
<evidence type="ECO:0000256" key="1">
    <source>
        <dbReference type="ARBA" id="ARBA00004196"/>
    </source>
</evidence>
<feature type="chain" id="PRO_5030986697" evidence="5">
    <location>
        <begin position="19"/>
        <end position="358"/>
    </location>
</feature>
<dbReference type="PANTHER" id="PTHR42852">
    <property type="entry name" value="THIOL:DISULFIDE INTERCHANGE PROTEIN DSBE"/>
    <property type="match status" value="1"/>
</dbReference>
<dbReference type="RefSeq" id="WP_183695687.1">
    <property type="nucleotide sequence ID" value="NZ_JACICA010000003.1"/>
</dbReference>
<dbReference type="SUPFAM" id="SSF52833">
    <property type="entry name" value="Thioredoxin-like"/>
    <property type="match status" value="1"/>
</dbReference>
<proteinExistence type="predicted"/>
<keyword evidence="4" id="KW-0676">Redox-active center</keyword>